<reference evidence="1 2" key="1">
    <citation type="submission" date="2014-03" db="EMBL/GenBank/DDBJ databases">
        <title>Draft genome of the hookworm Oesophagostomum dentatum.</title>
        <authorList>
            <person name="Mitreva M."/>
        </authorList>
    </citation>
    <scope>NUCLEOTIDE SEQUENCE [LARGE SCALE GENOMIC DNA]</scope>
    <source>
        <strain evidence="1 2">OD-Hann</strain>
    </source>
</reference>
<dbReference type="Proteomes" id="UP000053660">
    <property type="component" value="Unassembled WGS sequence"/>
</dbReference>
<gene>
    <name evidence="1" type="ORF">OESDEN_19846</name>
</gene>
<keyword evidence="2" id="KW-1185">Reference proteome</keyword>
<sequence length="126" mass="14350">FRFSVFFLFSDDHHDPYVRIELKKISITGNETHYIKRVTSLFLAGSVDQQPNIVPNYRDSSGTCYYGDDQKTRWKEPCLDIPEFDWFMSSGTSDCSGANSSHRKRNAANSYAFCSTVAIFGLLLSL</sequence>
<evidence type="ECO:0000313" key="1">
    <source>
        <dbReference type="EMBL" id="KHJ80479.1"/>
    </source>
</evidence>
<name>A0A0B1S6C4_OESDE</name>
<proteinExistence type="predicted"/>
<evidence type="ECO:0000313" key="2">
    <source>
        <dbReference type="Proteomes" id="UP000053660"/>
    </source>
</evidence>
<feature type="non-terminal residue" evidence="1">
    <location>
        <position position="1"/>
    </location>
</feature>
<dbReference type="EMBL" id="KN600536">
    <property type="protein sequence ID" value="KHJ80479.1"/>
    <property type="molecule type" value="Genomic_DNA"/>
</dbReference>
<protein>
    <submittedName>
        <fullName evidence="1">Uncharacterized protein</fullName>
    </submittedName>
</protein>
<accession>A0A0B1S6C4</accession>
<organism evidence="1 2">
    <name type="scientific">Oesophagostomum dentatum</name>
    <name type="common">Nodular worm</name>
    <dbReference type="NCBI Taxonomy" id="61180"/>
    <lineage>
        <taxon>Eukaryota</taxon>
        <taxon>Metazoa</taxon>
        <taxon>Ecdysozoa</taxon>
        <taxon>Nematoda</taxon>
        <taxon>Chromadorea</taxon>
        <taxon>Rhabditida</taxon>
        <taxon>Rhabditina</taxon>
        <taxon>Rhabditomorpha</taxon>
        <taxon>Strongyloidea</taxon>
        <taxon>Strongylidae</taxon>
        <taxon>Oesophagostomum</taxon>
    </lineage>
</organism>
<dbReference type="AlphaFoldDB" id="A0A0B1S6C4"/>